<proteinExistence type="inferred from homology"/>
<dbReference type="Pfam" id="PF00498">
    <property type="entry name" value="FHA"/>
    <property type="match status" value="1"/>
</dbReference>
<feature type="domain" description="FHA" evidence="2">
    <location>
        <begin position="22"/>
        <end position="71"/>
    </location>
</feature>
<reference evidence="4" key="1">
    <citation type="journal article" date="2019" name="Int. J. Syst. Evol. Microbiol.">
        <title>The Global Catalogue of Microorganisms (GCM) 10K type strain sequencing project: providing services to taxonomists for standard genome sequencing and annotation.</title>
        <authorList>
            <consortium name="The Broad Institute Genomics Platform"/>
            <consortium name="The Broad Institute Genome Sequencing Center for Infectious Disease"/>
            <person name="Wu L."/>
            <person name="Ma J."/>
        </authorList>
    </citation>
    <scope>NUCLEOTIDE SEQUENCE [LARGE SCALE GENOMIC DNA]</scope>
    <source>
        <strain evidence="4">KCTC 42083</strain>
    </source>
</reference>
<dbReference type="EMBL" id="BMZN01000001">
    <property type="protein sequence ID" value="GHC36956.1"/>
    <property type="molecule type" value="Genomic_DNA"/>
</dbReference>
<evidence type="ECO:0000256" key="1">
    <source>
        <dbReference type="ARBA" id="ARBA00006611"/>
    </source>
</evidence>
<dbReference type="PANTHER" id="PTHR30486">
    <property type="entry name" value="TWITCHING MOTILITY PROTEIN PILT"/>
    <property type="match status" value="1"/>
</dbReference>
<dbReference type="Pfam" id="PF00437">
    <property type="entry name" value="T2SSE"/>
    <property type="match status" value="1"/>
</dbReference>
<dbReference type="PROSITE" id="PS50006">
    <property type="entry name" value="FHA_DOMAIN"/>
    <property type="match status" value="1"/>
</dbReference>
<name>A0A8H9IEZ5_9BURK</name>
<dbReference type="Gene3D" id="2.60.200.20">
    <property type="match status" value="1"/>
</dbReference>
<evidence type="ECO:0000313" key="3">
    <source>
        <dbReference type="EMBL" id="GHC36956.1"/>
    </source>
</evidence>
<evidence type="ECO:0000259" key="2">
    <source>
        <dbReference type="PROSITE" id="PS50006"/>
    </source>
</evidence>
<accession>A0A8H9IEZ5</accession>
<dbReference type="AlphaFoldDB" id="A0A8H9IEZ5"/>
<dbReference type="InterPro" id="IPR000253">
    <property type="entry name" value="FHA_dom"/>
</dbReference>
<dbReference type="InterPro" id="IPR027417">
    <property type="entry name" value="P-loop_NTPase"/>
</dbReference>
<gene>
    <name evidence="3" type="ORF">GCM10010096_02920</name>
</gene>
<dbReference type="InterPro" id="IPR050921">
    <property type="entry name" value="T4SS_GSP_E_ATPase"/>
</dbReference>
<dbReference type="CDD" id="cd00060">
    <property type="entry name" value="FHA"/>
    <property type="match status" value="1"/>
</dbReference>
<dbReference type="GO" id="GO:0016887">
    <property type="term" value="F:ATP hydrolysis activity"/>
    <property type="evidence" value="ECO:0007669"/>
    <property type="project" value="InterPro"/>
</dbReference>
<comment type="similarity">
    <text evidence="1">Belongs to the GSP E family.</text>
</comment>
<dbReference type="PANTHER" id="PTHR30486:SF15">
    <property type="entry name" value="TYPE II_IV SECRETION SYSTEM ATPASE"/>
    <property type="match status" value="1"/>
</dbReference>
<dbReference type="SMART" id="SM00240">
    <property type="entry name" value="FHA"/>
    <property type="match status" value="1"/>
</dbReference>
<dbReference type="InterPro" id="IPR008984">
    <property type="entry name" value="SMAD_FHA_dom_sf"/>
</dbReference>
<keyword evidence="4" id="KW-1185">Reference proteome</keyword>
<dbReference type="InterPro" id="IPR001482">
    <property type="entry name" value="T2SS/T4SS_dom"/>
</dbReference>
<sequence length="547" mass="59760">MLNLELESELGTTRPWLVNLPALIGRDPACDVVLPSWRIARQHASLLERAGAVYIQDHGSLTGVHLNGKRVYDDGPLRQGDVLGLGGFKLRITGFGQQVPGETAAQNQLSSPEAGQGEVYALAEPGLPMPRDSRLLPERNEAQVSNSELFRQEQQRLHHALLGALELERRDLSRVTDMQLQQEAFACLGRLIQEQCAVPEEERARLQASVCAEAVGLGPLEPLLADSSVSEIMVNRYDRVFVEQAGRLKAHPLEFSSESALRAVIDRILAPLGRRLDISSPAVDGRLADGSRFHAVLAPIAVKGTCVTIRKFPKRRLGLEDLLQAGSLSQEMADFLQQAVRRRCNILVSGGTGTGKTTLLNVLSTCIDAGERLVTLEDAAELQLQHSNWVALESRPANAEGQGQVDIRSLLRQALRMRPDRIVVGECRGAEAFDMLSAMNTGHEGSMGTLHANTPRDALSRLEGMVLMAGLDLPLLVVREHIARALHIIVQLSRLPDGKRLVHEIVEVTGIEAQRIQLQTLYSYGPELGFASSGLRSEYVSPTEGQP</sequence>
<dbReference type="CDD" id="cd01130">
    <property type="entry name" value="VirB11-like_ATPase"/>
    <property type="match status" value="1"/>
</dbReference>
<dbReference type="Gene3D" id="3.40.50.300">
    <property type="entry name" value="P-loop containing nucleotide triphosphate hydrolases"/>
    <property type="match status" value="1"/>
</dbReference>
<dbReference type="Proteomes" id="UP000608923">
    <property type="component" value="Unassembled WGS sequence"/>
</dbReference>
<comment type="caution">
    <text evidence="3">The sequence shown here is derived from an EMBL/GenBank/DDBJ whole genome shotgun (WGS) entry which is preliminary data.</text>
</comment>
<dbReference type="SUPFAM" id="SSF49879">
    <property type="entry name" value="SMAD/FHA domain"/>
    <property type="match status" value="1"/>
</dbReference>
<protein>
    <submittedName>
        <fullName evidence="3">Secretory protein</fullName>
    </submittedName>
</protein>
<organism evidence="3 4">
    <name type="scientific">Alcaligenes pakistanensis</name>
    <dbReference type="NCBI Taxonomy" id="1482717"/>
    <lineage>
        <taxon>Bacteria</taxon>
        <taxon>Pseudomonadati</taxon>
        <taxon>Pseudomonadota</taxon>
        <taxon>Betaproteobacteria</taxon>
        <taxon>Burkholderiales</taxon>
        <taxon>Alcaligenaceae</taxon>
        <taxon>Alcaligenes</taxon>
    </lineage>
</organism>
<dbReference type="SUPFAM" id="SSF52540">
    <property type="entry name" value="P-loop containing nucleoside triphosphate hydrolases"/>
    <property type="match status" value="1"/>
</dbReference>
<evidence type="ECO:0000313" key="4">
    <source>
        <dbReference type="Proteomes" id="UP000608923"/>
    </source>
</evidence>
<dbReference type="Gene3D" id="3.30.450.380">
    <property type="match status" value="1"/>
</dbReference>